<evidence type="ECO:0000256" key="2">
    <source>
        <dbReference type="ARBA" id="ARBA00022801"/>
    </source>
</evidence>
<organism evidence="6 7">
    <name type="scientific">Dorea hominis</name>
    <dbReference type="NCBI Taxonomy" id="2763040"/>
    <lineage>
        <taxon>Bacteria</taxon>
        <taxon>Bacillati</taxon>
        <taxon>Bacillota</taxon>
        <taxon>Clostridia</taxon>
        <taxon>Lachnospirales</taxon>
        <taxon>Lachnospiraceae</taxon>
        <taxon>Dorea</taxon>
    </lineage>
</organism>
<dbReference type="EMBL" id="JACOOY010000002">
    <property type="protein sequence ID" value="MBC5664022.1"/>
    <property type="molecule type" value="Genomic_DNA"/>
</dbReference>
<keyword evidence="4" id="KW-0472">Membrane</keyword>
<comment type="caution">
    <text evidence="6">The sequence shown here is derived from an EMBL/GenBank/DDBJ whole genome shotgun (WGS) entry which is preliminary data.</text>
</comment>
<protein>
    <submittedName>
        <fullName evidence="6">Polysaccharide deacetylase family protein</fullName>
    </submittedName>
</protein>
<dbReference type="PANTHER" id="PTHR10587">
    <property type="entry name" value="GLYCOSYL TRANSFERASE-RELATED"/>
    <property type="match status" value="1"/>
</dbReference>
<dbReference type="Gene3D" id="3.20.20.370">
    <property type="entry name" value="Glycoside hydrolase/deacetylase"/>
    <property type="match status" value="1"/>
</dbReference>
<evidence type="ECO:0000259" key="5">
    <source>
        <dbReference type="PROSITE" id="PS51677"/>
    </source>
</evidence>
<keyword evidence="4" id="KW-0812">Transmembrane</keyword>
<evidence type="ECO:0000256" key="3">
    <source>
        <dbReference type="SAM" id="MobiDB-lite"/>
    </source>
</evidence>
<evidence type="ECO:0000313" key="7">
    <source>
        <dbReference type="Proteomes" id="UP000647235"/>
    </source>
</evidence>
<dbReference type="Proteomes" id="UP000647235">
    <property type="component" value="Unassembled WGS sequence"/>
</dbReference>
<dbReference type="PANTHER" id="PTHR10587:SF133">
    <property type="entry name" value="CHITIN DEACETYLASE 1-RELATED"/>
    <property type="match status" value="1"/>
</dbReference>
<proteinExistence type="predicted"/>
<keyword evidence="4" id="KW-1133">Transmembrane helix</keyword>
<keyword evidence="2" id="KW-0378">Hydrolase</keyword>
<dbReference type="SUPFAM" id="SSF88713">
    <property type="entry name" value="Glycoside hydrolase/deacetylase"/>
    <property type="match status" value="1"/>
</dbReference>
<feature type="domain" description="NodB homology" evidence="5">
    <location>
        <begin position="88"/>
        <end position="262"/>
    </location>
</feature>
<evidence type="ECO:0000313" key="6">
    <source>
        <dbReference type="EMBL" id="MBC5664022.1"/>
    </source>
</evidence>
<dbReference type="PROSITE" id="PS51677">
    <property type="entry name" value="NODB"/>
    <property type="match status" value="1"/>
</dbReference>
<feature type="transmembrane region" description="Helical" evidence="4">
    <location>
        <begin position="12"/>
        <end position="33"/>
    </location>
</feature>
<dbReference type="Pfam" id="PF01522">
    <property type="entry name" value="Polysacc_deac_1"/>
    <property type="match status" value="1"/>
</dbReference>
<keyword evidence="7" id="KW-1185">Reference proteome</keyword>
<evidence type="ECO:0000256" key="4">
    <source>
        <dbReference type="SAM" id="Phobius"/>
    </source>
</evidence>
<feature type="region of interest" description="Disordered" evidence="3">
    <location>
        <begin position="36"/>
        <end position="64"/>
    </location>
</feature>
<sequence length="270" mass="30847">MKKREKKEIKVMCALLYMMGLCLALGISLRPVAKEAHPEDRLIQNSDKSVPADGKMQAGKKSVSVDGKLQLEDGQQMSDYVRKDNEAKKVAITFDDGPSGKYTKKLLDGLKKRKVKATFFLIGENVKRYPEIVKRMKKEGHLIGNHTYHHVELTSLPEDKARQEVEQTDQTISKITGEHVAYMRPPFGAWKKEMETELEVMPVLWTVDPLDWTTKNVDEIVRKVVTQTKENDIILLHDCYDSSVKAAFRIIDQLRDRGFAFVTAEELIID</sequence>
<accession>A0ABR7ERQ9</accession>
<dbReference type="InterPro" id="IPR002509">
    <property type="entry name" value="NODB_dom"/>
</dbReference>
<evidence type="ECO:0000256" key="1">
    <source>
        <dbReference type="ARBA" id="ARBA00022723"/>
    </source>
</evidence>
<dbReference type="InterPro" id="IPR011330">
    <property type="entry name" value="Glyco_hydro/deAcase_b/a-brl"/>
</dbReference>
<reference evidence="6 7" key="1">
    <citation type="submission" date="2020-08" db="EMBL/GenBank/DDBJ databases">
        <title>Genome public.</title>
        <authorList>
            <person name="Liu C."/>
            <person name="Sun Q."/>
        </authorList>
    </citation>
    <scope>NUCLEOTIDE SEQUENCE [LARGE SCALE GENOMIC DNA]</scope>
    <source>
        <strain evidence="6 7">NSJ-36</strain>
    </source>
</reference>
<name>A0ABR7ERQ9_9FIRM</name>
<gene>
    <name evidence="6" type="ORF">H8S07_01810</name>
</gene>
<dbReference type="InterPro" id="IPR050248">
    <property type="entry name" value="Polysacc_deacetylase_ArnD"/>
</dbReference>
<dbReference type="CDD" id="cd10954">
    <property type="entry name" value="CE4_CtAXE_like"/>
    <property type="match status" value="1"/>
</dbReference>
<keyword evidence="1" id="KW-0479">Metal-binding</keyword>